<evidence type="ECO:0000313" key="14">
    <source>
        <dbReference type="Proteomes" id="UP000017127"/>
    </source>
</evidence>
<dbReference type="EMBL" id="AUZM01000006">
    <property type="protein sequence ID" value="ERT09060.1"/>
    <property type="molecule type" value="Genomic_DNA"/>
</dbReference>
<feature type="transmembrane region" description="Helical" evidence="11">
    <location>
        <begin position="65"/>
        <end position="88"/>
    </location>
</feature>
<keyword evidence="8" id="KW-0868">Chloride</keyword>
<evidence type="ECO:0000256" key="6">
    <source>
        <dbReference type="ARBA" id="ARBA00023136"/>
    </source>
</evidence>
<evidence type="ECO:0000256" key="10">
    <source>
        <dbReference type="PROSITE-ProRule" id="PRU00703"/>
    </source>
</evidence>
<evidence type="ECO:0000256" key="7">
    <source>
        <dbReference type="ARBA" id="ARBA00023173"/>
    </source>
</evidence>
<evidence type="ECO:0000256" key="4">
    <source>
        <dbReference type="ARBA" id="ARBA00022989"/>
    </source>
</evidence>
<dbReference type="Pfam" id="PF00654">
    <property type="entry name" value="Voltage_CLC"/>
    <property type="match status" value="1"/>
</dbReference>
<dbReference type="InterPro" id="IPR046342">
    <property type="entry name" value="CBS_dom_sf"/>
</dbReference>
<dbReference type="PROSITE" id="PS51371">
    <property type="entry name" value="CBS"/>
    <property type="match status" value="2"/>
</dbReference>
<keyword evidence="4 11" id="KW-1133">Transmembrane helix</keyword>
<feature type="transmembrane region" description="Helical" evidence="11">
    <location>
        <begin position="314"/>
        <end position="336"/>
    </location>
</feature>
<dbReference type="Gene3D" id="3.10.580.10">
    <property type="entry name" value="CBS-domain"/>
    <property type="match status" value="1"/>
</dbReference>
<evidence type="ECO:0000256" key="5">
    <source>
        <dbReference type="ARBA" id="ARBA00023065"/>
    </source>
</evidence>
<protein>
    <submittedName>
        <fullName evidence="13">CBS domain protein</fullName>
    </submittedName>
</protein>
<evidence type="ECO:0000313" key="13">
    <source>
        <dbReference type="EMBL" id="ERT09060.1"/>
    </source>
</evidence>
<dbReference type="AlphaFoldDB" id="U7QPM4"/>
<dbReference type="PANTHER" id="PTHR43427">
    <property type="entry name" value="CHLORIDE CHANNEL PROTEIN CLC-E"/>
    <property type="match status" value="1"/>
</dbReference>
<evidence type="ECO:0000259" key="12">
    <source>
        <dbReference type="PROSITE" id="PS51371"/>
    </source>
</evidence>
<keyword evidence="2" id="KW-0813">Transport</keyword>
<dbReference type="Gene3D" id="1.10.3080.10">
    <property type="entry name" value="Clc chloride channel"/>
    <property type="match status" value="1"/>
</dbReference>
<name>U7QPM4_9CYAN</name>
<dbReference type="SUPFAM" id="SSF54631">
    <property type="entry name" value="CBS-domain pair"/>
    <property type="match status" value="1"/>
</dbReference>
<evidence type="ECO:0000256" key="8">
    <source>
        <dbReference type="ARBA" id="ARBA00023214"/>
    </source>
</evidence>
<feature type="domain" description="CBS" evidence="12">
    <location>
        <begin position="586"/>
        <end position="647"/>
    </location>
</feature>
<evidence type="ECO:0000256" key="2">
    <source>
        <dbReference type="ARBA" id="ARBA00022448"/>
    </source>
</evidence>
<feature type="transmembrane region" description="Helical" evidence="11">
    <location>
        <begin position="108"/>
        <end position="129"/>
    </location>
</feature>
<dbReference type="InterPro" id="IPR001807">
    <property type="entry name" value="ClC"/>
</dbReference>
<feature type="transmembrane region" description="Helical" evidence="11">
    <location>
        <begin position="357"/>
        <end position="380"/>
    </location>
</feature>
<gene>
    <name evidence="13" type="ORF">M595_1024</name>
</gene>
<dbReference type="InterPro" id="IPR014743">
    <property type="entry name" value="Cl-channel_core"/>
</dbReference>
<reference evidence="13 14" key="1">
    <citation type="journal article" date="2013" name="Front. Microbiol.">
        <title>Comparative genomic analyses of the cyanobacterium, Lyngbya aestuarii BL J, a powerful hydrogen producer.</title>
        <authorList>
            <person name="Kothari A."/>
            <person name="Vaughn M."/>
            <person name="Garcia-Pichel F."/>
        </authorList>
    </citation>
    <scope>NUCLEOTIDE SEQUENCE [LARGE SCALE GENOMIC DNA]</scope>
    <source>
        <strain evidence="13 14">BL J</strain>
    </source>
</reference>
<keyword evidence="3 11" id="KW-0812">Transmembrane</keyword>
<dbReference type="GO" id="GO:0034707">
    <property type="term" value="C:chloride channel complex"/>
    <property type="evidence" value="ECO:0007669"/>
    <property type="project" value="UniProtKB-KW"/>
</dbReference>
<dbReference type="Pfam" id="PF00571">
    <property type="entry name" value="CBS"/>
    <property type="match status" value="2"/>
</dbReference>
<dbReference type="InterPro" id="IPR000644">
    <property type="entry name" value="CBS_dom"/>
</dbReference>
<feature type="transmembrane region" description="Helical" evidence="11">
    <location>
        <begin position="452"/>
        <end position="472"/>
    </location>
</feature>
<keyword evidence="14" id="KW-1185">Reference proteome</keyword>
<dbReference type="PANTHER" id="PTHR43427:SF6">
    <property type="entry name" value="CHLORIDE CHANNEL PROTEIN CLC-E"/>
    <property type="match status" value="1"/>
</dbReference>
<keyword evidence="7" id="KW-0869">Chloride channel</keyword>
<dbReference type="GO" id="GO:0005254">
    <property type="term" value="F:chloride channel activity"/>
    <property type="evidence" value="ECO:0007669"/>
    <property type="project" value="UniProtKB-KW"/>
</dbReference>
<evidence type="ECO:0000256" key="1">
    <source>
        <dbReference type="ARBA" id="ARBA00004141"/>
    </source>
</evidence>
<organism evidence="13 14">
    <name type="scientific">Lyngbya aestuarii BL J</name>
    <dbReference type="NCBI Taxonomy" id="1348334"/>
    <lineage>
        <taxon>Bacteria</taxon>
        <taxon>Bacillati</taxon>
        <taxon>Cyanobacteriota</taxon>
        <taxon>Cyanophyceae</taxon>
        <taxon>Oscillatoriophycideae</taxon>
        <taxon>Oscillatoriales</taxon>
        <taxon>Microcoleaceae</taxon>
        <taxon>Lyngbya</taxon>
    </lineage>
</organism>
<proteinExistence type="predicted"/>
<keyword evidence="6 11" id="KW-0472">Membrane</keyword>
<feature type="transmembrane region" description="Helical" evidence="11">
    <location>
        <begin position="386"/>
        <end position="409"/>
    </location>
</feature>
<comment type="caution">
    <text evidence="13">The sequence shown here is derived from an EMBL/GenBank/DDBJ whole genome shotgun (WGS) entry which is preliminary data.</text>
</comment>
<dbReference type="SUPFAM" id="SSF81340">
    <property type="entry name" value="Clc chloride channel"/>
    <property type="match status" value="1"/>
</dbReference>
<evidence type="ECO:0000256" key="3">
    <source>
        <dbReference type="ARBA" id="ARBA00022692"/>
    </source>
</evidence>
<feature type="transmembrane region" description="Helical" evidence="11">
    <location>
        <begin position="201"/>
        <end position="226"/>
    </location>
</feature>
<sequence>MGIVEDEDKISVLYSYIPLIFENTFQKMTVTSSPPPQLSLSSEPKILSSSPHHFFNRWRPSPESLVFISALLIGGGSGLLMVLFHTLINLFYHLSFEGLMSQIYTWGAWTLALIPLVGGLIIGVMRWLFPKILGQDFSTLLTNARVQNITPLRPLIKMLAAAISLGTGASLGPESPSVEIGSHVGILYAQFFQVSQERYRLLLGAGAAAGLAAGFNAPIAGVFFALEVVLGATFFTAPATSLILLSAVFSSIISRIFLGTHPALVLPEYQVISSWEWIFYVGLGVLSSGVSLAYTQGIKWVRAGFQGEIRYLSFFGKIPVILKPAIGGILIGIIAFKLPQTLGVSYETLEIILQGENFPLLLLALLLIFKLIATTISLGSGFVGGVFAPAMFLGACLGAIYGHVLGLILPSDFVEIAPPAAYAIVGMATVLASSVRAPLTAILLLFEMTRNYLILLPLMVAVGVSIVIMDCVKAKSSVGGLNLQQMGMNLAQQNDQEILHKVPISTLMDFSYLALSDSTSLIEAGQKMIQAKCHTALVIEETKLLVGVITLADIKRHLIQIQSMLSEKAHSEYTLTATNLKIGEICTSEILYVYPDDSVSEAFEQMRVRGIYLLPVVHPDNPRKIIGVLDKNKMSLASDLVSTQTALVPYSTVLN</sequence>
<feature type="transmembrane region" description="Helical" evidence="11">
    <location>
        <begin position="421"/>
        <end position="446"/>
    </location>
</feature>
<keyword evidence="10" id="KW-0129">CBS domain</keyword>
<dbReference type="SMART" id="SM00116">
    <property type="entry name" value="CBS"/>
    <property type="match status" value="2"/>
</dbReference>
<evidence type="ECO:0000256" key="11">
    <source>
        <dbReference type="SAM" id="Phobius"/>
    </source>
</evidence>
<keyword evidence="5" id="KW-0406">Ion transport</keyword>
<dbReference type="PRINTS" id="PR00762">
    <property type="entry name" value="CLCHANNEL"/>
</dbReference>
<keyword evidence="9" id="KW-0407">Ion channel</keyword>
<feature type="transmembrane region" description="Helical" evidence="11">
    <location>
        <begin position="232"/>
        <end position="257"/>
    </location>
</feature>
<dbReference type="Proteomes" id="UP000017127">
    <property type="component" value="Unassembled WGS sequence"/>
</dbReference>
<feature type="domain" description="CBS" evidence="12">
    <location>
        <begin position="508"/>
        <end position="567"/>
    </location>
</feature>
<dbReference type="CDD" id="cd00400">
    <property type="entry name" value="Voltage_gated_ClC"/>
    <property type="match status" value="1"/>
</dbReference>
<dbReference type="InterPro" id="IPR050368">
    <property type="entry name" value="ClC-type_chloride_channel"/>
</dbReference>
<comment type="subcellular location">
    <subcellularLocation>
        <location evidence="1">Membrane</location>
        <topology evidence="1">Multi-pass membrane protein</topology>
    </subcellularLocation>
</comment>
<evidence type="ECO:0000256" key="9">
    <source>
        <dbReference type="ARBA" id="ARBA00023303"/>
    </source>
</evidence>
<dbReference type="PATRIC" id="fig|1348334.3.peg.999"/>
<accession>U7QPM4</accession>